<dbReference type="Pfam" id="PF12089">
    <property type="entry name" value="DUF3566"/>
    <property type="match status" value="1"/>
</dbReference>
<dbReference type="EMBL" id="BJYY01000001">
    <property type="protein sequence ID" value="GEO32462.1"/>
    <property type="molecule type" value="Genomic_DNA"/>
</dbReference>
<organism evidence="4 5">
    <name type="scientific">Cellulomonas aerilata</name>
    <dbReference type="NCBI Taxonomy" id="515326"/>
    <lineage>
        <taxon>Bacteria</taxon>
        <taxon>Bacillati</taxon>
        <taxon>Actinomycetota</taxon>
        <taxon>Actinomycetes</taxon>
        <taxon>Micrococcales</taxon>
        <taxon>Cellulomonadaceae</taxon>
        <taxon>Cellulomonas</taxon>
    </lineage>
</organism>
<evidence type="ECO:0000256" key="2">
    <source>
        <dbReference type="SAM" id="Phobius"/>
    </source>
</evidence>
<dbReference type="InterPro" id="IPR021949">
    <property type="entry name" value="DUF3566_TM"/>
</dbReference>
<accession>A0A512D7K3</accession>
<feature type="transmembrane region" description="Helical" evidence="2">
    <location>
        <begin position="244"/>
        <end position="270"/>
    </location>
</feature>
<evidence type="ECO:0000313" key="4">
    <source>
        <dbReference type="EMBL" id="GEO32462.1"/>
    </source>
</evidence>
<name>A0A512D7K3_9CELL</name>
<reference evidence="4 5" key="1">
    <citation type="submission" date="2019-07" db="EMBL/GenBank/DDBJ databases">
        <title>Whole genome shotgun sequence of Cellulomonas aerilata NBRC 106308.</title>
        <authorList>
            <person name="Hosoyama A."/>
            <person name="Uohara A."/>
            <person name="Ohji S."/>
            <person name="Ichikawa N."/>
        </authorList>
    </citation>
    <scope>NUCLEOTIDE SEQUENCE [LARGE SCALE GENOMIC DNA]</scope>
    <source>
        <strain evidence="4 5">NBRC 106308</strain>
    </source>
</reference>
<feature type="compositionally biased region" description="Polar residues" evidence="1">
    <location>
        <begin position="148"/>
        <end position="159"/>
    </location>
</feature>
<evidence type="ECO:0000313" key="5">
    <source>
        <dbReference type="Proteomes" id="UP000321181"/>
    </source>
</evidence>
<sequence length="287" mass="28563">MSTEQPVPPSIPPQGRPPRPPAGPSVGAPAGGAPGQFAAPAAGARVTTPETVGAEAARAAEAGTSPEPGREESVMAGSRARAAAAGGAAAGAVRRVVRGATAAAINASSGPSGADPATGAQGTTSGAGRVPRASQTEGDPTIAATDTAPRTASARTGQTAPAPARDSGPRRVRLNLSRVDPWSVMKLSFLLSFAIGIMIVVAAVVVWFALDSLAVFTTINDMITEIVGQESPIDVLQFLDLSRVVSGAMVVAVVDVVLLTALSTIGAFLYNITAALVGGVNVTLTDE</sequence>
<comment type="caution">
    <text evidence="4">The sequence shown here is derived from an EMBL/GenBank/DDBJ whole genome shotgun (WGS) entry which is preliminary data.</text>
</comment>
<feature type="region of interest" description="Disordered" evidence="1">
    <location>
        <begin position="1"/>
        <end position="83"/>
    </location>
</feature>
<dbReference type="Proteomes" id="UP000321181">
    <property type="component" value="Unassembled WGS sequence"/>
</dbReference>
<feature type="region of interest" description="Disordered" evidence="1">
    <location>
        <begin position="105"/>
        <end position="169"/>
    </location>
</feature>
<proteinExistence type="predicted"/>
<protein>
    <recommendedName>
        <fullName evidence="3">DUF3566 domain-containing protein</fullName>
    </recommendedName>
</protein>
<gene>
    <name evidence="4" type="ORF">CAE01nite_01870</name>
</gene>
<feature type="domain" description="DUF3566" evidence="3">
    <location>
        <begin position="169"/>
        <end position="286"/>
    </location>
</feature>
<keyword evidence="2" id="KW-1133">Transmembrane helix</keyword>
<evidence type="ECO:0000256" key="1">
    <source>
        <dbReference type="SAM" id="MobiDB-lite"/>
    </source>
</evidence>
<feature type="compositionally biased region" description="Low complexity" evidence="1">
    <location>
        <begin position="35"/>
        <end position="44"/>
    </location>
</feature>
<keyword evidence="5" id="KW-1185">Reference proteome</keyword>
<keyword evidence="2" id="KW-0812">Transmembrane</keyword>
<feature type="transmembrane region" description="Helical" evidence="2">
    <location>
        <begin position="187"/>
        <end position="210"/>
    </location>
</feature>
<feature type="compositionally biased region" description="Low complexity" evidence="1">
    <location>
        <begin position="117"/>
        <end position="128"/>
    </location>
</feature>
<dbReference type="AlphaFoldDB" id="A0A512D7K3"/>
<keyword evidence="2" id="KW-0472">Membrane</keyword>
<feature type="compositionally biased region" description="Pro residues" evidence="1">
    <location>
        <begin position="1"/>
        <end position="23"/>
    </location>
</feature>
<evidence type="ECO:0000259" key="3">
    <source>
        <dbReference type="Pfam" id="PF12089"/>
    </source>
</evidence>